<dbReference type="PANTHER" id="PTHR33098">
    <property type="entry name" value="COTTON FIBER (DUF761)"/>
    <property type="match status" value="1"/>
</dbReference>
<evidence type="ECO:0000313" key="5">
    <source>
        <dbReference type="Proteomes" id="UP000233837"/>
    </source>
</evidence>
<dbReference type="Pfam" id="PF14364">
    <property type="entry name" value="DUF4408"/>
    <property type="match status" value="1"/>
</dbReference>
<dbReference type="AlphaFoldDB" id="A0A2I0WKW1"/>
<proteinExistence type="predicted"/>
<dbReference type="Proteomes" id="UP000233837">
    <property type="component" value="Unassembled WGS sequence"/>
</dbReference>
<feature type="region of interest" description="Disordered" evidence="1">
    <location>
        <begin position="37"/>
        <end position="57"/>
    </location>
</feature>
<name>A0A2I0WKW1_9ASPA</name>
<feature type="region of interest" description="Disordered" evidence="1">
    <location>
        <begin position="92"/>
        <end position="114"/>
    </location>
</feature>
<keyword evidence="2" id="KW-0812">Transmembrane</keyword>
<reference evidence="4 5" key="1">
    <citation type="journal article" date="2016" name="Sci. Rep.">
        <title>The Dendrobium catenatum Lindl. genome sequence provides insights into polysaccharide synthase, floral development and adaptive evolution.</title>
        <authorList>
            <person name="Zhang G.Q."/>
            <person name="Xu Q."/>
            <person name="Bian C."/>
            <person name="Tsai W.C."/>
            <person name="Yeh C.M."/>
            <person name="Liu K.W."/>
            <person name="Yoshida K."/>
            <person name="Zhang L.S."/>
            <person name="Chang S.B."/>
            <person name="Chen F."/>
            <person name="Shi Y."/>
            <person name="Su Y.Y."/>
            <person name="Zhang Y.Q."/>
            <person name="Chen L.J."/>
            <person name="Yin Y."/>
            <person name="Lin M."/>
            <person name="Huang H."/>
            <person name="Deng H."/>
            <person name="Wang Z.W."/>
            <person name="Zhu S.L."/>
            <person name="Zhao X."/>
            <person name="Deng C."/>
            <person name="Niu S.C."/>
            <person name="Huang J."/>
            <person name="Wang M."/>
            <person name="Liu G.H."/>
            <person name="Yang H.J."/>
            <person name="Xiao X.J."/>
            <person name="Hsiao Y.Y."/>
            <person name="Wu W.L."/>
            <person name="Chen Y.Y."/>
            <person name="Mitsuda N."/>
            <person name="Ohme-Takagi M."/>
            <person name="Luo Y.B."/>
            <person name="Van de Peer Y."/>
            <person name="Liu Z.J."/>
        </authorList>
    </citation>
    <scope>NUCLEOTIDE SEQUENCE [LARGE SCALE GENOMIC DNA]</scope>
    <source>
        <tissue evidence="4">The whole plant</tissue>
    </source>
</reference>
<evidence type="ECO:0000256" key="2">
    <source>
        <dbReference type="SAM" id="Phobius"/>
    </source>
</evidence>
<dbReference type="InterPro" id="IPR008480">
    <property type="entry name" value="DUF761_pln"/>
</dbReference>
<evidence type="ECO:0000313" key="4">
    <source>
        <dbReference type="EMBL" id="PKU76300.1"/>
    </source>
</evidence>
<feature type="transmembrane region" description="Helical" evidence="2">
    <location>
        <begin position="16"/>
        <end position="35"/>
    </location>
</feature>
<dbReference type="Pfam" id="PF05553">
    <property type="entry name" value="DUF761"/>
    <property type="match status" value="1"/>
</dbReference>
<keyword evidence="2" id="KW-0472">Membrane</keyword>
<reference evidence="4 5" key="2">
    <citation type="journal article" date="2017" name="Nature">
        <title>The Apostasia genome and the evolution of orchids.</title>
        <authorList>
            <person name="Zhang G.Q."/>
            <person name="Liu K.W."/>
            <person name="Li Z."/>
            <person name="Lohaus R."/>
            <person name="Hsiao Y.Y."/>
            <person name="Niu S.C."/>
            <person name="Wang J.Y."/>
            <person name="Lin Y.C."/>
            <person name="Xu Q."/>
            <person name="Chen L.J."/>
            <person name="Yoshida K."/>
            <person name="Fujiwara S."/>
            <person name="Wang Z.W."/>
            <person name="Zhang Y.Q."/>
            <person name="Mitsuda N."/>
            <person name="Wang M."/>
            <person name="Liu G.H."/>
            <person name="Pecoraro L."/>
            <person name="Huang H.X."/>
            <person name="Xiao X.J."/>
            <person name="Lin M."/>
            <person name="Wu X.Y."/>
            <person name="Wu W.L."/>
            <person name="Chen Y.Y."/>
            <person name="Chang S.B."/>
            <person name="Sakamoto S."/>
            <person name="Ohme-Takagi M."/>
            <person name="Yagi M."/>
            <person name="Zeng S.J."/>
            <person name="Shen C.Y."/>
            <person name="Yeh C.M."/>
            <person name="Luo Y.B."/>
            <person name="Tsai W.C."/>
            <person name="Van de Peer Y."/>
            <person name="Liu Z.J."/>
        </authorList>
    </citation>
    <scope>NUCLEOTIDE SEQUENCE [LARGE SCALE GENOMIC DNA]</scope>
    <source>
        <tissue evidence="4">The whole plant</tissue>
    </source>
</reference>
<feature type="domain" description="DUF4408" evidence="3">
    <location>
        <begin position="7"/>
        <end position="38"/>
    </location>
</feature>
<dbReference type="PANTHER" id="PTHR33098:SF53">
    <property type="entry name" value="OS05G0540900 PROTEIN"/>
    <property type="match status" value="1"/>
</dbReference>
<dbReference type="OrthoDB" id="1931904at2759"/>
<sequence>MLEEAIPSFLASFHTWLTPTVLFVLLNVVIGTIAVTSKASRRGDGDPNAPAAANESVGAKLSRSSSAFLHRIRSFNIHLDRLHLPTENPLDQIQTSLLPPAPATDPNEPDPTLNDEIQHHLSRSRKLGEIDTNLAEPMKKPAGEKPDFEHFEEAEIFQHADSIVGDEDTEVDSRADDFINRFRQQLKLQRLESIVRYKATVG</sequence>
<protein>
    <recommendedName>
        <fullName evidence="3">DUF4408 domain-containing protein</fullName>
    </recommendedName>
</protein>
<dbReference type="InterPro" id="IPR025520">
    <property type="entry name" value="DUF4408"/>
</dbReference>
<evidence type="ECO:0000259" key="3">
    <source>
        <dbReference type="Pfam" id="PF14364"/>
    </source>
</evidence>
<dbReference type="EMBL" id="KZ502543">
    <property type="protein sequence ID" value="PKU76300.1"/>
    <property type="molecule type" value="Genomic_DNA"/>
</dbReference>
<keyword evidence="5" id="KW-1185">Reference proteome</keyword>
<organism evidence="4 5">
    <name type="scientific">Dendrobium catenatum</name>
    <dbReference type="NCBI Taxonomy" id="906689"/>
    <lineage>
        <taxon>Eukaryota</taxon>
        <taxon>Viridiplantae</taxon>
        <taxon>Streptophyta</taxon>
        <taxon>Embryophyta</taxon>
        <taxon>Tracheophyta</taxon>
        <taxon>Spermatophyta</taxon>
        <taxon>Magnoliopsida</taxon>
        <taxon>Liliopsida</taxon>
        <taxon>Asparagales</taxon>
        <taxon>Orchidaceae</taxon>
        <taxon>Epidendroideae</taxon>
        <taxon>Malaxideae</taxon>
        <taxon>Dendrobiinae</taxon>
        <taxon>Dendrobium</taxon>
    </lineage>
</organism>
<gene>
    <name evidence="4" type="ORF">MA16_Dca019529</name>
</gene>
<accession>A0A2I0WKW1</accession>
<keyword evidence="2" id="KW-1133">Transmembrane helix</keyword>
<evidence type="ECO:0000256" key="1">
    <source>
        <dbReference type="SAM" id="MobiDB-lite"/>
    </source>
</evidence>